<feature type="repeat" description="WD" evidence="3">
    <location>
        <begin position="841"/>
        <end position="882"/>
    </location>
</feature>
<gene>
    <name evidence="6" type="ordered locus">CAP2UW1_3022</name>
</gene>
<dbReference type="SMART" id="SM00320">
    <property type="entry name" value="WD40"/>
    <property type="match status" value="14"/>
</dbReference>
<evidence type="ECO:0000256" key="2">
    <source>
        <dbReference type="ARBA" id="ARBA00022737"/>
    </source>
</evidence>
<dbReference type="PROSITE" id="PS50082">
    <property type="entry name" value="WD_REPEATS_2"/>
    <property type="match status" value="13"/>
</dbReference>
<name>C7RUQ4_ACCRE</name>
<accession>C7RUQ4</accession>
<dbReference type="KEGG" id="app:CAP2UW1_3022"/>
<dbReference type="InterPro" id="IPR011047">
    <property type="entry name" value="Quinoprotein_ADH-like_sf"/>
</dbReference>
<feature type="repeat" description="WD" evidence="3">
    <location>
        <begin position="1100"/>
        <end position="1141"/>
    </location>
</feature>
<feature type="repeat" description="WD" evidence="3">
    <location>
        <begin position="885"/>
        <end position="926"/>
    </location>
</feature>
<dbReference type="STRING" id="522306.CAP2UW1_3022"/>
<dbReference type="SUPFAM" id="SSF50978">
    <property type="entry name" value="WD40 repeat-like"/>
    <property type="match status" value="2"/>
</dbReference>
<feature type="repeat" description="WD" evidence="3">
    <location>
        <begin position="928"/>
        <end position="969"/>
    </location>
</feature>
<feature type="repeat" description="WD" evidence="3">
    <location>
        <begin position="1014"/>
        <end position="1055"/>
    </location>
</feature>
<feature type="repeat" description="WD" evidence="3">
    <location>
        <begin position="719"/>
        <end position="744"/>
    </location>
</feature>
<reference evidence="6" key="1">
    <citation type="submission" date="2009-08" db="EMBL/GenBank/DDBJ databases">
        <authorList>
            <consortium name="US DOE Joint Genome Institute"/>
            <person name="Lucas S."/>
            <person name="Copeland A."/>
            <person name="Lapidus A."/>
            <person name="Glavina del Rio T."/>
            <person name="Dalin E."/>
            <person name="Tice H."/>
            <person name="Bruce D."/>
            <person name="Barry K."/>
            <person name="Pitluck S."/>
            <person name="Lowry S."/>
            <person name="Larimer F."/>
            <person name="Land M."/>
            <person name="Hauser L."/>
            <person name="Kyrpides N."/>
            <person name="Ivanova N."/>
            <person name="McMahon K.D."/>
            <person name="Hugenholtz P."/>
        </authorList>
    </citation>
    <scope>NUCLEOTIDE SEQUENCE</scope>
    <source>
        <strain evidence="6">UW-1</strain>
    </source>
</reference>
<dbReference type="Gene3D" id="3.40.50.300">
    <property type="entry name" value="P-loop containing nucleotide triphosphate hydrolases"/>
    <property type="match status" value="1"/>
</dbReference>
<organism evidence="6">
    <name type="scientific">Accumulibacter regalis</name>
    <dbReference type="NCBI Taxonomy" id="522306"/>
    <lineage>
        <taxon>Bacteria</taxon>
        <taxon>Pseudomonadati</taxon>
        <taxon>Pseudomonadota</taxon>
        <taxon>Betaproteobacteria</taxon>
        <taxon>Candidatus Accumulibacter</taxon>
    </lineage>
</organism>
<evidence type="ECO:0000313" key="6">
    <source>
        <dbReference type="EMBL" id="ACV36299.1"/>
    </source>
</evidence>
<dbReference type="PROSITE" id="PS50294">
    <property type="entry name" value="WD_REPEATS_REGION"/>
    <property type="match status" value="12"/>
</dbReference>
<evidence type="ECO:0000256" key="3">
    <source>
        <dbReference type="PROSITE-ProRule" id="PRU00221"/>
    </source>
</evidence>
<evidence type="ECO:0000259" key="5">
    <source>
        <dbReference type="Pfam" id="PF20703"/>
    </source>
</evidence>
<evidence type="ECO:0000256" key="1">
    <source>
        <dbReference type="ARBA" id="ARBA00022574"/>
    </source>
</evidence>
<dbReference type="AlphaFoldDB" id="C7RUQ4"/>
<feature type="domain" description="Novel STAND NTPase 1" evidence="5">
    <location>
        <begin position="33"/>
        <end position="439"/>
    </location>
</feature>
<dbReference type="InterPro" id="IPR036322">
    <property type="entry name" value="WD40_repeat_dom_sf"/>
</dbReference>
<evidence type="ECO:0000256" key="4">
    <source>
        <dbReference type="SAM" id="Coils"/>
    </source>
</evidence>
<dbReference type="PANTHER" id="PTHR19879:SF9">
    <property type="entry name" value="TRANSCRIPTION INITIATION FACTOR TFIID SUBUNIT 5"/>
    <property type="match status" value="1"/>
</dbReference>
<feature type="repeat" description="WD" evidence="3">
    <location>
        <begin position="971"/>
        <end position="1012"/>
    </location>
</feature>
<dbReference type="Pfam" id="PF20703">
    <property type="entry name" value="nSTAND1"/>
    <property type="match status" value="1"/>
</dbReference>
<dbReference type="OrthoDB" id="135039at2"/>
<feature type="repeat" description="WD" evidence="3">
    <location>
        <begin position="1057"/>
        <end position="1098"/>
    </location>
</feature>
<dbReference type="Pfam" id="PF00400">
    <property type="entry name" value="WD40"/>
    <property type="match status" value="12"/>
</dbReference>
<dbReference type="InterPro" id="IPR001680">
    <property type="entry name" value="WD40_rpt"/>
</dbReference>
<dbReference type="InterPro" id="IPR019775">
    <property type="entry name" value="WD40_repeat_CS"/>
</dbReference>
<dbReference type="Gene3D" id="2.130.10.10">
    <property type="entry name" value="YVTN repeat-like/Quinoprotein amine dehydrogenase"/>
    <property type="match status" value="6"/>
</dbReference>
<dbReference type="InterPro" id="IPR049052">
    <property type="entry name" value="nSTAND1"/>
</dbReference>
<dbReference type="PRINTS" id="PR00320">
    <property type="entry name" value="GPROTEINBRPT"/>
</dbReference>
<feature type="repeat" description="WD" evidence="3">
    <location>
        <begin position="625"/>
        <end position="666"/>
    </location>
</feature>
<keyword evidence="4" id="KW-0175">Coiled coil</keyword>
<dbReference type="InterPro" id="IPR015943">
    <property type="entry name" value="WD40/YVTN_repeat-like_dom_sf"/>
</dbReference>
<keyword evidence="2" id="KW-0677">Repeat</keyword>
<dbReference type="SUPFAM" id="SSF52540">
    <property type="entry name" value="P-loop containing nucleoside triphosphate hydrolases"/>
    <property type="match status" value="1"/>
</dbReference>
<proteinExistence type="predicted"/>
<protein>
    <submittedName>
        <fullName evidence="6">WD-40 repeat protein</fullName>
    </submittedName>
</protein>
<feature type="repeat" description="WD" evidence="3">
    <location>
        <begin position="668"/>
        <end position="709"/>
    </location>
</feature>
<feature type="repeat" description="WD" evidence="3">
    <location>
        <begin position="798"/>
        <end position="839"/>
    </location>
</feature>
<dbReference type="EMBL" id="CP001715">
    <property type="protein sequence ID" value="ACV36299.1"/>
    <property type="molecule type" value="Genomic_DNA"/>
</dbReference>
<sequence length="1234" mass="131964">MTTPPTLSTDGAAVDASSPAGATLTIELDAQAPWPGLAAYDESSRAFFFGRDEESGELLRMVRLAPLTVIYGKSGLGKTSLLQAGLYPLLRAGHFLPVHLRLDFDPAAPLSPLRQAARKLQAALTVAGADFPAQNDDEGLWCYLHRRQLEIWSRDNYPLTPVLVFDQFEEIFSRAQADPQRSQATLDALADLIENRIPAELTVGGRGRRALSDLDLQSQRYRIVLAFREDFLADVQGWKRQVPSLLRNRLRLLPMSREQAVEVVGCAGVAVLASGVAERVVDFVGNLDSTTAGAPPVVEPVLLSLCCYQLNQRRAPGGKIDLELLNQAGQDILEDFYDEALAGMPEGVARFIETHLIQGDRYRGSYPVEQALQDGFLNGEQLSLLADRHRLLRVDQQLGTQRIELIHDRLVGVVRKARDARLHQEELQRLHAAEELEREEAARREATERERRIAAEELAEEQRARANAEAEARQLAEGSRARLARMSGVLVLLLVAAVASAGWALWSADKAASERNRANLESQRATGLRLSAEAQGMLAGTRAGGAVPGLLKLLASQRIAADTETEGAILSQLLALGDLERIIEVGAQVNAVAFSPDGSRLVSGSGDGSLRLWDTATGQPIGPPIRGHQGRVDSVAFDRDGTRIVSGSQDKTLRQWDAKTGQAIGAPLVGHEDWVSSVAFDSEGKRIVSASVDGTLRLWDAGNGQPIGAPMVGHEDIWVTSVAFDHHGLRIVSGGVDGSVRLWDARLLKPIGAPMNGHRDSVLGVAFSRDSTRVVSGSEDGTLRLWDANSGQPIGAPMTGHERGVRSVAFDSQGARIVSGSSDRTLRLWDATTGQAIGVPRRGHLGQVRSVAFSGDGRRIVSGSDDGTLRLWTVGQGPAAAVLPIAENKESVFSLAFDRGVTRIVSGSAGGILRLWEARTGQSLAAPMEGHEDSISSLAFDWQGERIVSGSADRTLRLWDGRTGAPIGAPLTGHHDAVRSVAFDRQGQRIVSGSEDGSVRLWDASTGQPLGAPLTGHENWVTSVAFDRQGTRVVSGGRDGTLRLWDVRTGQAIGAPMAGHDDAVLSVAFDDSGTHVVSGSSDGSLRLWDTTTGLAVGVPMKGHEGSVRSVTFSEDGSFIISGSGDRTLRLWDATTGRAIGVPLSGHQGPVLAVGSGEGGTRIVSASGGEPVRSWPARSAWTAELCARVGRNLSRQEWREVVSANIPYVCQCPGLPIPADNRGTVVPAELCPPAG</sequence>
<dbReference type="SUPFAM" id="SSF50998">
    <property type="entry name" value="Quinoprotein alcohol dehydrogenase-like"/>
    <property type="match status" value="1"/>
</dbReference>
<keyword evidence="1 3" id="KW-0853">WD repeat</keyword>
<dbReference type="PANTHER" id="PTHR19879">
    <property type="entry name" value="TRANSCRIPTION INITIATION FACTOR TFIID"/>
    <property type="match status" value="1"/>
</dbReference>
<dbReference type="CDD" id="cd00200">
    <property type="entry name" value="WD40"/>
    <property type="match status" value="2"/>
</dbReference>
<feature type="coiled-coil region" evidence="4">
    <location>
        <begin position="422"/>
        <end position="478"/>
    </location>
</feature>
<feature type="repeat" description="WD" evidence="3">
    <location>
        <begin position="755"/>
        <end position="796"/>
    </location>
</feature>
<reference evidence="6" key="2">
    <citation type="submission" date="2009-09" db="EMBL/GenBank/DDBJ databases">
        <title>Complete sequence of chromosome of Candidatus Accumulibacter phosphatis clade IIA str. UW-1.</title>
        <authorList>
            <consortium name="US DOE Joint Genome Institute"/>
            <person name="Martin H.G."/>
            <person name="Ivanova N."/>
            <person name="Kunin V."/>
            <person name="Warnecke F."/>
            <person name="Barry K."/>
            <person name="He S."/>
            <person name="Salamov A."/>
            <person name="Szeto E."/>
            <person name="Dalin E."/>
            <person name="Pangilinan J.L."/>
            <person name="Lapidus A."/>
            <person name="Lowry S."/>
            <person name="Kyrpides N.C."/>
            <person name="McMahon K.D."/>
            <person name="Hugenholtz P."/>
        </authorList>
    </citation>
    <scope>NUCLEOTIDE SEQUENCE [LARGE SCALE GENOMIC DNA]</scope>
    <source>
        <strain evidence="6">UW-1</strain>
    </source>
</reference>
<dbReference type="eggNOG" id="COG1672">
    <property type="taxonomic scope" value="Bacteria"/>
</dbReference>
<dbReference type="PROSITE" id="PS00678">
    <property type="entry name" value="WD_REPEATS_1"/>
    <property type="match status" value="7"/>
</dbReference>
<dbReference type="InterPro" id="IPR020472">
    <property type="entry name" value="WD40_PAC1"/>
</dbReference>
<dbReference type="eggNOG" id="COG2319">
    <property type="taxonomic scope" value="Bacteria"/>
</dbReference>
<feature type="repeat" description="WD" evidence="3">
    <location>
        <begin position="589"/>
        <end position="623"/>
    </location>
</feature>
<dbReference type="HOGENOM" id="CLU_002352_0_2_4"/>
<dbReference type="InterPro" id="IPR027417">
    <property type="entry name" value="P-loop_NTPase"/>
</dbReference>